<dbReference type="SUPFAM" id="SSF51905">
    <property type="entry name" value="FAD/NAD(P)-binding domain"/>
    <property type="match status" value="1"/>
</dbReference>
<dbReference type="Pfam" id="PF03486">
    <property type="entry name" value="HI0933_like"/>
    <property type="match status" value="1"/>
</dbReference>
<gene>
    <name evidence="2" type="ORF">CFH80_05870</name>
</gene>
<protein>
    <submittedName>
        <fullName evidence="2">Aminoacetone oxidase family FAD-binding enzyme</fullName>
    </submittedName>
</protein>
<evidence type="ECO:0000259" key="1">
    <source>
        <dbReference type="Pfam" id="PF03486"/>
    </source>
</evidence>
<dbReference type="Gene3D" id="3.50.50.60">
    <property type="entry name" value="FAD/NAD(P)-binding domain"/>
    <property type="match status" value="1"/>
</dbReference>
<accession>A0A2D3WIB5</accession>
<organism evidence="2 3">
    <name type="scientific">Sulfurospirillum cavolei</name>
    <dbReference type="NCBI Taxonomy" id="366522"/>
    <lineage>
        <taxon>Bacteria</taxon>
        <taxon>Pseudomonadati</taxon>
        <taxon>Campylobacterota</taxon>
        <taxon>Epsilonproteobacteria</taxon>
        <taxon>Campylobacterales</taxon>
        <taxon>Sulfurospirillaceae</taxon>
        <taxon>Sulfurospirillum</taxon>
    </lineage>
</organism>
<dbReference type="InterPro" id="IPR004792">
    <property type="entry name" value="BaiN-like"/>
</dbReference>
<feature type="domain" description="RsdA/BaiN/AoA(So)-like Rossmann fold-like" evidence="1">
    <location>
        <begin position="5"/>
        <end position="181"/>
    </location>
</feature>
<name>A0A2D3WIB5_9BACT</name>
<sequence>MKIHDILFIGAGASALMAASQLQGRDVALVDSNPKIGMKLLISGGGKCNLTNRFATAENYLGNAEFIAPILKAFDANSMLLFAKEHRLALEERAHGQMFCANSAKDLVSIFGRLTSFCTFYLQTNVLHVKKEKHFVVQTNKGEIYAKKLVVASGGLSYASIGASDIGYKVAEYFGHTLITPSPALVGLTLQKEQFWM</sequence>
<dbReference type="PANTHER" id="PTHR42887:SF2">
    <property type="entry name" value="OS12G0638800 PROTEIN"/>
    <property type="match status" value="1"/>
</dbReference>
<dbReference type="Proteomes" id="UP000231638">
    <property type="component" value="Unassembled WGS sequence"/>
</dbReference>
<feature type="non-terminal residue" evidence="2">
    <location>
        <position position="197"/>
    </location>
</feature>
<dbReference type="InterPro" id="IPR036188">
    <property type="entry name" value="FAD/NAD-bd_sf"/>
</dbReference>
<dbReference type="EMBL" id="DLUG01000157">
    <property type="protein sequence ID" value="DAB36263.1"/>
    <property type="molecule type" value="Genomic_DNA"/>
</dbReference>
<dbReference type="InterPro" id="IPR057661">
    <property type="entry name" value="RsdA/BaiN/AoA(So)_Rossmann"/>
</dbReference>
<comment type="caution">
    <text evidence="2">The sequence shown here is derived from an EMBL/GenBank/DDBJ whole genome shotgun (WGS) entry which is preliminary data.</text>
</comment>
<evidence type="ECO:0000313" key="3">
    <source>
        <dbReference type="Proteomes" id="UP000231638"/>
    </source>
</evidence>
<dbReference type="AlphaFoldDB" id="A0A2D3WIB5"/>
<dbReference type="PANTHER" id="PTHR42887">
    <property type="entry name" value="OS12G0638800 PROTEIN"/>
    <property type="match status" value="1"/>
</dbReference>
<evidence type="ECO:0000313" key="2">
    <source>
        <dbReference type="EMBL" id="DAB36263.1"/>
    </source>
</evidence>
<proteinExistence type="predicted"/>
<dbReference type="STRING" id="366522.GCA_001548055_00950"/>
<reference evidence="2 3" key="1">
    <citation type="journal article" date="2017" name="Front. Microbiol.">
        <title>Comparative Genomic Analysis of the Class Epsilonproteobacteria and Proposed Reclassification to Epsilonbacteraeota (phyl. nov.).</title>
        <authorList>
            <person name="Waite D.W."/>
            <person name="Vanwonterghem I."/>
            <person name="Rinke C."/>
            <person name="Parks D.H."/>
            <person name="Zhang Y."/>
            <person name="Takai K."/>
            <person name="Sievert S.M."/>
            <person name="Simon J."/>
            <person name="Campbell B.J."/>
            <person name="Hanson T.E."/>
            <person name="Woyke T."/>
            <person name="Klotz M.G."/>
            <person name="Hugenholtz P."/>
        </authorList>
    </citation>
    <scope>NUCLEOTIDE SEQUENCE [LARGE SCALE GENOMIC DNA]</scope>
    <source>
        <strain evidence="2">UBA11420</strain>
    </source>
</reference>